<dbReference type="InterPro" id="IPR001099">
    <property type="entry name" value="Chalcone/stilbene_synt_N"/>
</dbReference>
<dbReference type="Proteomes" id="UP000289738">
    <property type="component" value="Unassembled WGS sequence"/>
</dbReference>
<dbReference type="SUPFAM" id="SSF53901">
    <property type="entry name" value="Thiolase-like"/>
    <property type="match status" value="1"/>
</dbReference>
<keyword evidence="1" id="KW-0808">Transferase</keyword>
<keyword evidence="2" id="KW-0012">Acyltransferase</keyword>
<sequence length="152" mass="17047">MQGEDMMIREVPRLEKRLQPRSSRNGASQRVKITHLIFYTTSGIVLPGVDYELILLLVLDPCVKRYMMYHQGCFAGGTVLRLAKDLAKNNKDAHVLIVCSENTAVTFCGPSKTDMDSLVGLSGFIPLQAEYVSKVAAFFATAGIFDYERFRY</sequence>
<accession>A0A444WPL8</accession>
<dbReference type="InterPro" id="IPR016039">
    <property type="entry name" value="Thiolase-like"/>
</dbReference>
<dbReference type="PANTHER" id="PTHR11877">
    <property type="entry name" value="HYDROXYMETHYLGLUTARYL-COA SYNTHASE"/>
    <property type="match status" value="1"/>
</dbReference>
<dbReference type="GO" id="GO:0030639">
    <property type="term" value="P:polyketide biosynthetic process"/>
    <property type="evidence" value="ECO:0007669"/>
    <property type="project" value="TreeGrafter"/>
</dbReference>
<dbReference type="InterPro" id="IPR018088">
    <property type="entry name" value="Chalcone/stilbene_synthase_AS"/>
</dbReference>
<evidence type="ECO:0000313" key="5">
    <source>
        <dbReference type="EMBL" id="RYQ79263.1"/>
    </source>
</evidence>
<evidence type="ECO:0000256" key="1">
    <source>
        <dbReference type="ARBA" id="ARBA00022679"/>
    </source>
</evidence>
<proteinExistence type="predicted"/>
<organism evidence="5 6">
    <name type="scientific">Arachis hypogaea</name>
    <name type="common">Peanut</name>
    <dbReference type="NCBI Taxonomy" id="3818"/>
    <lineage>
        <taxon>Eukaryota</taxon>
        <taxon>Viridiplantae</taxon>
        <taxon>Streptophyta</taxon>
        <taxon>Embryophyta</taxon>
        <taxon>Tracheophyta</taxon>
        <taxon>Spermatophyta</taxon>
        <taxon>Magnoliopsida</taxon>
        <taxon>eudicotyledons</taxon>
        <taxon>Gunneridae</taxon>
        <taxon>Pentapetalae</taxon>
        <taxon>rosids</taxon>
        <taxon>fabids</taxon>
        <taxon>Fabales</taxon>
        <taxon>Fabaceae</taxon>
        <taxon>Papilionoideae</taxon>
        <taxon>50 kb inversion clade</taxon>
        <taxon>dalbergioids sensu lato</taxon>
        <taxon>Dalbergieae</taxon>
        <taxon>Pterocarpus clade</taxon>
        <taxon>Arachis</taxon>
    </lineage>
</organism>
<evidence type="ECO:0000313" key="6">
    <source>
        <dbReference type="Proteomes" id="UP000289738"/>
    </source>
</evidence>
<keyword evidence="3" id="KW-1133">Transmembrane helix</keyword>
<dbReference type="AlphaFoldDB" id="A0A444WPL8"/>
<evidence type="ECO:0000256" key="3">
    <source>
        <dbReference type="SAM" id="Phobius"/>
    </source>
</evidence>
<feature type="transmembrane region" description="Helical" evidence="3">
    <location>
        <begin position="36"/>
        <end position="59"/>
    </location>
</feature>
<keyword evidence="6" id="KW-1185">Reference proteome</keyword>
<dbReference type="EMBL" id="SDMP01000026">
    <property type="protein sequence ID" value="RYQ79263.1"/>
    <property type="molecule type" value="Genomic_DNA"/>
</dbReference>
<comment type="caution">
    <text evidence="5">The sequence shown here is derived from an EMBL/GenBank/DDBJ whole genome shotgun (WGS) entry which is preliminary data.</text>
</comment>
<protein>
    <recommendedName>
        <fullName evidence="4">Chalcone/stilbene synthase N-terminal domain-containing protein</fullName>
    </recommendedName>
</protein>
<reference evidence="5 6" key="1">
    <citation type="submission" date="2019-01" db="EMBL/GenBank/DDBJ databases">
        <title>Sequencing of cultivated peanut Arachis hypogaea provides insights into genome evolution and oil improvement.</title>
        <authorList>
            <person name="Chen X."/>
        </authorList>
    </citation>
    <scope>NUCLEOTIDE SEQUENCE [LARGE SCALE GENOMIC DNA]</scope>
    <source>
        <strain evidence="6">cv. Fuhuasheng</strain>
        <tissue evidence="5">Leaves</tissue>
    </source>
</reference>
<dbReference type="GO" id="GO:0016747">
    <property type="term" value="F:acyltransferase activity, transferring groups other than amino-acyl groups"/>
    <property type="evidence" value="ECO:0007669"/>
    <property type="project" value="InterPro"/>
</dbReference>
<dbReference type="STRING" id="3818.A0A444WPL8"/>
<gene>
    <name evidence="5" type="ORF">Ahy_Scaffold6g107968</name>
</gene>
<dbReference type="Pfam" id="PF00195">
    <property type="entry name" value="Chal_sti_synt_N"/>
    <property type="match status" value="1"/>
</dbReference>
<evidence type="ECO:0000259" key="4">
    <source>
        <dbReference type="Pfam" id="PF00195"/>
    </source>
</evidence>
<dbReference type="Gene3D" id="3.40.47.10">
    <property type="match status" value="1"/>
</dbReference>
<keyword evidence="3" id="KW-0812">Transmembrane</keyword>
<feature type="domain" description="Chalcone/stilbene synthase N-terminal" evidence="4">
    <location>
        <begin position="4"/>
        <end position="122"/>
    </location>
</feature>
<keyword evidence="3" id="KW-0472">Membrane</keyword>
<dbReference type="InterPro" id="IPR011141">
    <property type="entry name" value="Polyketide_synthase_type-III"/>
</dbReference>
<dbReference type="PANTHER" id="PTHR11877:SF14">
    <property type="entry name" value="CHALCONE SYNTHASE"/>
    <property type="match status" value="1"/>
</dbReference>
<name>A0A444WPL8_ARAHY</name>
<dbReference type="PROSITE" id="PS00441">
    <property type="entry name" value="CHALCONE_SYNTH"/>
    <property type="match status" value="1"/>
</dbReference>
<evidence type="ECO:0000256" key="2">
    <source>
        <dbReference type="ARBA" id="ARBA00023315"/>
    </source>
</evidence>